<dbReference type="EMBL" id="CZAU01000006">
    <property type="protein sequence ID" value="CUP22807.1"/>
    <property type="molecule type" value="Genomic_DNA"/>
</dbReference>
<dbReference type="RefSeq" id="WP_055159620.1">
    <property type="nucleotide sequence ID" value="NZ_CZAU01000006.1"/>
</dbReference>
<accession>A0A174LJP9</accession>
<dbReference type="AlphaFoldDB" id="A0A174LJP9"/>
<protein>
    <submittedName>
        <fullName evidence="1">Uncharacterized protein</fullName>
    </submittedName>
</protein>
<name>A0A174LJP9_ANAHA</name>
<dbReference type="Proteomes" id="UP000095564">
    <property type="component" value="Unassembled WGS sequence"/>
</dbReference>
<gene>
    <name evidence="1" type="ORF">ERS852520_00884</name>
</gene>
<sequence length="156" mass="19092">MEYEEKCDFCMSQLVIIKYREILKILEENSNVIILKIPIEKVKSEEERRKEEEEIKNCLIFKKLKPFFLESRLCREHGTIIKRKKSKKGYYMTDNWYFYKYDRNVRKILQEYPTIYSMADWIDIYFISENKIILKTIAHEEICYGTAKLFRSLKTQ</sequence>
<proteinExistence type="predicted"/>
<organism evidence="1 2">
    <name type="scientific">Anaerostipes hadrus</name>
    <dbReference type="NCBI Taxonomy" id="649756"/>
    <lineage>
        <taxon>Bacteria</taxon>
        <taxon>Bacillati</taxon>
        <taxon>Bacillota</taxon>
        <taxon>Clostridia</taxon>
        <taxon>Lachnospirales</taxon>
        <taxon>Lachnospiraceae</taxon>
        <taxon>Anaerostipes</taxon>
    </lineage>
</organism>
<evidence type="ECO:0000313" key="1">
    <source>
        <dbReference type="EMBL" id="CUP22807.1"/>
    </source>
</evidence>
<evidence type="ECO:0000313" key="2">
    <source>
        <dbReference type="Proteomes" id="UP000095564"/>
    </source>
</evidence>
<reference evidence="1 2" key="1">
    <citation type="submission" date="2015-09" db="EMBL/GenBank/DDBJ databases">
        <authorList>
            <consortium name="Pathogen Informatics"/>
        </authorList>
    </citation>
    <scope>NUCLEOTIDE SEQUENCE [LARGE SCALE GENOMIC DNA]</scope>
    <source>
        <strain evidence="1 2">2789STDY5834908</strain>
    </source>
</reference>